<dbReference type="EMBL" id="BTGU01000058">
    <property type="protein sequence ID" value="GMN55586.1"/>
    <property type="molecule type" value="Genomic_DNA"/>
</dbReference>
<dbReference type="Gramene" id="FCD_00029780-RA">
    <property type="protein sequence ID" value="FCD_00029780-RA:cds"/>
    <property type="gene ID" value="FCD_00029780"/>
</dbReference>
<evidence type="ECO:0000313" key="2">
    <source>
        <dbReference type="EMBL" id="GMN55586.1"/>
    </source>
</evidence>
<keyword evidence="3" id="KW-1185">Reference proteome</keyword>
<comment type="caution">
    <text evidence="2">The sequence shown here is derived from an EMBL/GenBank/DDBJ whole genome shotgun (WGS) entry which is preliminary data.</text>
</comment>
<name>A0AA88DG77_FICCA</name>
<feature type="region of interest" description="Disordered" evidence="1">
    <location>
        <begin position="25"/>
        <end position="71"/>
    </location>
</feature>
<accession>A0AA88DG77</accession>
<dbReference type="Proteomes" id="UP001187192">
    <property type="component" value="Unassembled WGS sequence"/>
</dbReference>
<evidence type="ECO:0000313" key="3">
    <source>
        <dbReference type="Proteomes" id="UP001187192"/>
    </source>
</evidence>
<dbReference type="AlphaFoldDB" id="A0AA88DG77"/>
<protein>
    <submittedName>
        <fullName evidence="2">Uncharacterized protein</fullName>
    </submittedName>
</protein>
<proteinExistence type="predicted"/>
<evidence type="ECO:0000256" key="1">
    <source>
        <dbReference type="SAM" id="MobiDB-lite"/>
    </source>
</evidence>
<organism evidence="2 3">
    <name type="scientific">Ficus carica</name>
    <name type="common">Common fig</name>
    <dbReference type="NCBI Taxonomy" id="3494"/>
    <lineage>
        <taxon>Eukaryota</taxon>
        <taxon>Viridiplantae</taxon>
        <taxon>Streptophyta</taxon>
        <taxon>Embryophyta</taxon>
        <taxon>Tracheophyta</taxon>
        <taxon>Spermatophyta</taxon>
        <taxon>Magnoliopsida</taxon>
        <taxon>eudicotyledons</taxon>
        <taxon>Gunneridae</taxon>
        <taxon>Pentapetalae</taxon>
        <taxon>rosids</taxon>
        <taxon>fabids</taxon>
        <taxon>Rosales</taxon>
        <taxon>Moraceae</taxon>
        <taxon>Ficeae</taxon>
        <taxon>Ficus</taxon>
    </lineage>
</organism>
<gene>
    <name evidence="2" type="ORF">TIFTF001_024705</name>
</gene>
<sequence>MPQAKAEQVGGLTGFLPRLRSAWIDRSDGEGGASESQWHPRPVAGCSRPSQRTLNPRRRPINRPRIPPPILHQQAIHPQIRQGGGGMSGSSSTGCSASRDHPIASQATIIHIARLCLRRQLLTHLRRRRSLC</sequence>
<feature type="region of interest" description="Disordered" evidence="1">
    <location>
        <begin position="80"/>
        <end position="99"/>
    </location>
</feature>
<reference evidence="2" key="1">
    <citation type="submission" date="2023-07" db="EMBL/GenBank/DDBJ databases">
        <title>draft genome sequence of fig (Ficus carica).</title>
        <authorList>
            <person name="Takahashi T."/>
            <person name="Nishimura K."/>
        </authorList>
    </citation>
    <scope>NUCLEOTIDE SEQUENCE</scope>
</reference>